<organism evidence="12 13">
    <name type="scientific">Pontibacter burrus</name>
    <dbReference type="NCBI Taxonomy" id="2704466"/>
    <lineage>
        <taxon>Bacteria</taxon>
        <taxon>Pseudomonadati</taxon>
        <taxon>Bacteroidota</taxon>
        <taxon>Cytophagia</taxon>
        <taxon>Cytophagales</taxon>
        <taxon>Hymenobacteraceae</taxon>
        <taxon>Pontibacter</taxon>
    </lineage>
</organism>
<comment type="caution">
    <text evidence="12">The sequence shown here is derived from an EMBL/GenBank/DDBJ whole genome shotgun (WGS) entry which is preliminary data.</text>
</comment>
<evidence type="ECO:0000313" key="13">
    <source>
        <dbReference type="Proteomes" id="UP000474777"/>
    </source>
</evidence>
<comment type="subunit">
    <text evidence="2 10">Homodimer.</text>
</comment>
<evidence type="ECO:0000256" key="8">
    <source>
        <dbReference type="ARBA" id="ARBA00051875"/>
    </source>
</evidence>
<feature type="binding site" evidence="10">
    <location>
        <position position="69"/>
    </location>
    <ligand>
        <name>Mg(2+)</name>
        <dbReference type="ChEBI" id="CHEBI:18420"/>
    </ligand>
</feature>
<evidence type="ECO:0000256" key="3">
    <source>
        <dbReference type="ARBA" id="ARBA00022723"/>
    </source>
</evidence>
<keyword evidence="13" id="KW-1185">Reference proteome</keyword>
<evidence type="ECO:0000256" key="10">
    <source>
        <dbReference type="HAMAP-Rule" id="MF_01405"/>
    </source>
</evidence>
<comment type="function">
    <text evidence="10">Pyrophosphatase that catalyzes the hydrolysis of nucleoside triphosphates to their monophosphate derivatives, with a high preference for the non-canonical purine nucleotides XTP (xanthosine triphosphate), dITP (deoxyinosine triphosphate) and ITP. Seems to function as a house-cleaning enzyme that removes non-canonical purine nucleotides from the nucleotide pool, thus preventing their incorporation into DNA/RNA and avoiding chromosomal lesions.</text>
</comment>
<keyword evidence="4 10" id="KW-0547">Nucleotide-binding</keyword>
<feature type="binding site" evidence="10">
    <location>
        <begin position="149"/>
        <end position="152"/>
    </location>
    <ligand>
        <name>substrate</name>
    </ligand>
</feature>
<dbReference type="GO" id="GO:0000166">
    <property type="term" value="F:nucleotide binding"/>
    <property type="evidence" value="ECO:0007669"/>
    <property type="project" value="UniProtKB-KW"/>
</dbReference>
<comment type="catalytic activity">
    <reaction evidence="9 10">
        <text>XTP + H2O = XMP + diphosphate + H(+)</text>
        <dbReference type="Rhea" id="RHEA:28610"/>
        <dbReference type="ChEBI" id="CHEBI:15377"/>
        <dbReference type="ChEBI" id="CHEBI:15378"/>
        <dbReference type="ChEBI" id="CHEBI:33019"/>
        <dbReference type="ChEBI" id="CHEBI:57464"/>
        <dbReference type="ChEBI" id="CHEBI:61314"/>
        <dbReference type="EC" id="3.6.1.66"/>
    </reaction>
</comment>
<feature type="binding site" evidence="10">
    <location>
        <begin position="8"/>
        <end position="13"/>
    </location>
    <ligand>
        <name>substrate</name>
    </ligand>
</feature>
<evidence type="ECO:0000256" key="4">
    <source>
        <dbReference type="ARBA" id="ARBA00022741"/>
    </source>
</evidence>
<dbReference type="GO" id="GO:0036220">
    <property type="term" value="F:ITP diphosphatase activity"/>
    <property type="evidence" value="ECO:0007669"/>
    <property type="project" value="UniProtKB-UniRule"/>
</dbReference>
<comment type="catalytic activity">
    <reaction evidence="8 10">
        <text>dITP + H2O = dIMP + diphosphate + H(+)</text>
        <dbReference type="Rhea" id="RHEA:28342"/>
        <dbReference type="ChEBI" id="CHEBI:15377"/>
        <dbReference type="ChEBI" id="CHEBI:15378"/>
        <dbReference type="ChEBI" id="CHEBI:33019"/>
        <dbReference type="ChEBI" id="CHEBI:61194"/>
        <dbReference type="ChEBI" id="CHEBI:61382"/>
        <dbReference type="EC" id="3.6.1.66"/>
    </reaction>
</comment>
<comment type="caution">
    <text evidence="10">Lacks conserved residue(s) required for the propagation of feature annotation.</text>
</comment>
<dbReference type="Pfam" id="PF01725">
    <property type="entry name" value="Ham1p_like"/>
    <property type="match status" value="1"/>
</dbReference>
<evidence type="ECO:0000256" key="9">
    <source>
        <dbReference type="ARBA" id="ARBA00052017"/>
    </source>
</evidence>
<gene>
    <name evidence="12" type="ORF">GXP69_17670</name>
</gene>
<keyword evidence="6 10" id="KW-0460">Magnesium</keyword>
<dbReference type="GO" id="GO:0009146">
    <property type="term" value="P:purine nucleoside triphosphate catabolic process"/>
    <property type="evidence" value="ECO:0007669"/>
    <property type="project" value="UniProtKB-UniRule"/>
</dbReference>
<feature type="binding site" evidence="10">
    <location>
        <position position="70"/>
    </location>
    <ligand>
        <name>substrate</name>
    </ligand>
</feature>
<name>A0A6B3M0Q7_9BACT</name>
<dbReference type="EMBL" id="JAAGWD010000010">
    <property type="protein sequence ID" value="NEM99530.1"/>
    <property type="molecule type" value="Genomic_DNA"/>
</dbReference>
<evidence type="ECO:0000256" key="2">
    <source>
        <dbReference type="ARBA" id="ARBA00011738"/>
    </source>
</evidence>
<dbReference type="GO" id="GO:0046872">
    <property type="term" value="F:metal ion binding"/>
    <property type="evidence" value="ECO:0007669"/>
    <property type="project" value="UniProtKB-KW"/>
</dbReference>
<proteinExistence type="inferred from homology"/>
<evidence type="ECO:0000256" key="11">
    <source>
        <dbReference type="RuleBase" id="RU003781"/>
    </source>
</evidence>
<evidence type="ECO:0000256" key="7">
    <source>
        <dbReference type="ARBA" id="ARBA00023080"/>
    </source>
</evidence>
<dbReference type="PANTHER" id="PTHR11067:SF9">
    <property type="entry name" value="INOSINE TRIPHOSPHATE PYROPHOSPHATASE"/>
    <property type="match status" value="1"/>
</dbReference>
<keyword evidence="3 10" id="KW-0479">Metal-binding</keyword>
<dbReference type="HAMAP" id="MF_01405">
    <property type="entry name" value="Non_canon_purine_NTPase"/>
    <property type="match status" value="1"/>
</dbReference>
<dbReference type="PANTHER" id="PTHR11067">
    <property type="entry name" value="INOSINE TRIPHOSPHATE PYROPHOSPHATASE/HAM1 PROTEIN"/>
    <property type="match status" value="1"/>
</dbReference>
<keyword evidence="7 10" id="KW-0546">Nucleotide metabolism</keyword>
<dbReference type="GO" id="GO:0036222">
    <property type="term" value="F:XTP diphosphatase activity"/>
    <property type="evidence" value="ECO:0007669"/>
    <property type="project" value="UniProtKB-UniRule"/>
</dbReference>
<dbReference type="FunFam" id="3.90.950.10:FF:000001">
    <property type="entry name" value="dITP/XTP pyrophosphatase"/>
    <property type="match status" value="1"/>
</dbReference>
<evidence type="ECO:0000256" key="6">
    <source>
        <dbReference type="ARBA" id="ARBA00022842"/>
    </source>
</evidence>
<dbReference type="AlphaFoldDB" id="A0A6B3M0Q7"/>
<dbReference type="SUPFAM" id="SSF52972">
    <property type="entry name" value="ITPase-like"/>
    <property type="match status" value="1"/>
</dbReference>
<comment type="catalytic activity">
    <reaction evidence="10">
        <text>ITP + H2O = IMP + diphosphate + H(+)</text>
        <dbReference type="Rhea" id="RHEA:29399"/>
        <dbReference type="ChEBI" id="CHEBI:15377"/>
        <dbReference type="ChEBI" id="CHEBI:15378"/>
        <dbReference type="ChEBI" id="CHEBI:33019"/>
        <dbReference type="ChEBI" id="CHEBI:58053"/>
        <dbReference type="ChEBI" id="CHEBI:61402"/>
        <dbReference type="EC" id="3.6.1.66"/>
    </reaction>
</comment>
<evidence type="ECO:0000313" key="12">
    <source>
        <dbReference type="EMBL" id="NEM99530.1"/>
    </source>
</evidence>
<dbReference type="InterPro" id="IPR020922">
    <property type="entry name" value="dITP/XTP_pyrophosphatase"/>
</dbReference>
<dbReference type="GO" id="GO:0017111">
    <property type="term" value="F:ribonucleoside triphosphate phosphatase activity"/>
    <property type="evidence" value="ECO:0007669"/>
    <property type="project" value="InterPro"/>
</dbReference>
<comment type="similarity">
    <text evidence="1 10 11">Belongs to the HAM1 NTPase family.</text>
</comment>
<dbReference type="GO" id="GO:0009117">
    <property type="term" value="P:nucleotide metabolic process"/>
    <property type="evidence" value="ECO:0007669"/>
    <property type="project" value="UniProtKB-KW"/>
</dbReference>
<sequence length="195" mass="22173">MKELCFATNNRNKIAEVSQMLEGKYKLLSLEDIGCHEELAEDQDTLEGNSRQKARYVWENYNVNCFADDTGLEVDALCGEPGVYSARYAGPQRSDADNINKLLESLQSHESRRARFRTSITLYLDDKEYQFEGIVNGTIATEYKGDKGFGYDPVFIPEGHDLTFAQMSAEEKNAISHRGRAMQELIRFLQAQPKL</sequence>
<dbReference type="InterPro" id="IPR029001">
    <property type="entry name" value="ITPase-like_fam"/>
</dbReference>
<evidence type="ECO:0000256" key="5">
    <source>
        <dbReference type="ARBA" id="ARBA00022801"/>
    </source>
</evidence>
<dbReference type="Proteomes" id="UP000474777">
    <property type="component" value="Unassembled WGS sequence"/>
</dbReference>
<accession>A0A6B3M0Q7</accession>
<comment type="cofactor">
    <cofactor evidence="10">
        <name>Mg(2+)</name>
        <dbReference type="ChEBI" id="CHEBI:18420"/>
    </cofactor>
    <text evidence="10">Binds 1 Mg(2+) ion per subunit.</text>
</comment>
<dbReference type="GO" id="GO:0035870">
    <property type="term" value="F:dITP diphosphatase activity"/>
    <property type="evidence" value="ECO:0007669"/>
    <property type="project" value="UniProtKB-UniRule"/>
</dbReference>
<feature type="active site" description="Proton acceptor" evidence="10">
    <location>
        <position position="69"/>
    </location>
</feature>
<protein>
    <recommendedName>
        <fullName evidence="10">dITP/XTP pyrophosphatase</fullName>
        <ecNumber evidence="10">3.6.1.66</ecNumber>
    </recommendedName>
    <alternativeName>
        <fullName evidence="10">Non-canonical purine NTP pyrophosphatase</fullName>
    </alternativeName>
    <alternativeName>
        <fullName evidence="10">Non-standard purine NTP pyrophosphatase</fullName>
    </alternativeName>
    <alternativeName>
        <fullName evidence="10">Nucleoside-triphosphate diphosphatase</fullName>
    </alternativeName>
    <alternativeName>
        <fullName evidence="10">Nucleoside-triphosphate pyrophosphatase</fullName>
        <shortName evidence="10">NTPase</shortName>
    </alternativeName>
</protein>
<dbReference type="InterPro" id="IPR002637">
    <property type="entry name" value="RdgB/HAM1"/>
</dbReference>
<dbReference type="RefSeq" id="WP_163916748.1">
    <property type="nucleotide sequence ID" value="NZ_JAAGWD010000010.1"/>
</dbReference>
<feature type="binding site" evidence="10">
    <location>
        <begin position="177"/>
        <end position="178"/>
    </location>
    <ligand>
        <name>substrate</name>
    </ligand>
</feature>
<evidence type="ECO:0000256" key="1">
    <source>
        <dbReference type="ARBA" id="ARBA00008023"/>
    </source>
</evidence>
<dbReference type="GO" id="GO:0005829">
    <property type="term" value="C:cytosol"/>
    <property type="evidence" value="ECO:0007669"/>
    <property type="project" value="TreeGrafter"/>
</dbReference>
<reference evidence="12 13" key="1">
    <citation type="submission" date="2020-02" db="EMBL/GenBank/DDBJ databases">
        <authorList>
            <person name="Kim M.K."/>
        </authorList>
    </citation>
    <scope>NUCLEOTIDE SEQUENCE [LARGE SCALE GENOMIC DNA]</scope>
    <source>
        <strain evidence="12 13">BT327</strain>
    </source>
</reference>
<dbReference type="EC" id="3.6.1.66" evidence="10"/>
<dbReference type="CDD" id="cd00515">
    <property type="entry name" value="HAM1"/>
    <property type="match status" value="1"/>
</dbReference>
<dbReference type="Gene3D" id="3.90.950.10">
    <property type="match status" value="1"/>
</dbReference>
<dbReference type="NCBIfam" id="TIGR00042">
    <property type="entry name" value="RdgB/HAM1 family non-canonical purine NTP pyrophosphatase"/>
    <property type="match status" value="1"/>
</dbReference>
<dbReference type="NCBIfam" id="NF011398">
    <property type="entry name" value="PRK14823.1"/>
    <property type="match status" value="1"/>
</dbReference>
<feature type="binding site" evidence="10">
    <location>
        <position position="172"/>
    </location>
    <ligand>
        <name>substrate</name>
    </ligand>
</feature>
<keyword evidence="5 10" id="KW-0378">Hydrolase</keyword>